<dbReference type="PROSITE" id="PS51257">
    <property type="entry name" value="PROKAR_LIPOPROTEIN"/>
    <property type="match status" value="1"/>
</dbReference>
<evidence type="ECO:0000313" key="2">
    <source>
        <dbReference type="Proteomes" id="UP000006695"/>
    </source>
</evidence>
<dbReference type="Proteomes" id="UP000006695">
    <property type="component" value="Chromosome"/>
</dbReference>
<sequence>MGVNMKNLLISFLCFIGLVASGCSLPPERPVKKEELYKTGIYNFYTIKDSPERVLAALNREGEVVLEAQYKNQPVYIKIMATSSGLHVSYSER</sequence>
<keyword evidence="2" id="KW-1185">Reference proteome</keyword>
<dbReference type="EMBL" id="CP000698">
    <property type="protein sequence ID" value="ABQ26491.1"/>
    <property type="molecule type" value="Genomic_DNA"/>
</dbReference>
<evidence type="ECO:0008006" key="3">
    <source>
        <dbReference type="Google" id="ProtNLM"/>
    </source>
</evidence>
<accession>A5G3X3</accession>
<dbReference type="KEGG" id="gur:Gura_2312"/>
<reference evidence="1 2" key="1">
    <citation type="submission" date="2007-05" db="EMBL/GenBank/DDBJ databases">
        <title>Complete sequence of Geobacter uraniireducens Rf4.</title>
        <authorList>
            <consortium name="US DOE Joint Genome Institute"/>
            <person name="Copeland A."/>
            <person name="Lucas S."/>
            <person name="Lapidus A."/>
            <person name="Barry K."/>
            <person name="Detter J.C."/>
            <person name="Glavina del Rio T."/>
            <person name="Hammon N."/>
            <person name="Israni S."/>
            <person name="Dalin E."/>
            <person name="Tice H."/>
            <person name="Pitluck S."/>
            <person name="Chertkov O."/>
            <person name="Brettin T."/>
            <person name="Bruce D."/>
            <person name="Han C."/>
            <person name="Schmutz J."/>
            <person name="Larimer F."/>
            <person name="Land M."/>
            <person name="Hauser L."/>
            <person name="Kyrpides N."/>
            <person name="Mikhailova N."/>
            <person name="Shelobolina E."/>
            <person name="Aklujkar M."/>
            <person name="Lovley D."/>
            <person name="Richardson P."/>
        </authorList>
    </citation>
    <scope>NUCLEOTIDE SEQUENCE [LARGE SCALE GENOMIC DNA]</scope>
    <source>
        <strain evidence="1 2">Rf4</strain>
    </source>
</reference>
<organism evidence="1 2">
    <name type="scientific">Geotalea uraniireducens (strain Rf4)</name>
    <name type="common">Geobacter uraniireducens</name>
    <dbReference type="NCBI Taxonomy" id="351605"/>
    <lineage>
        <taxon>Bacteria</taxon>
        <taxon>Pseudomonadati</taxon>
        <taxon>Thermodesulfobacteriota</taxon>
        <taxon>Desulfuromonadia</taxon>
        <taxon>Geobacterales</taxon>
        <taxon>Geobacteraceae</taxon>
        <taxon>Geotalea</taxon>
    </lineage>
</organism>
<dbReference type="AlphaFoldDB" id="A5G3X3"/>
<gene>
    <name evidence="1" type="ordered locus">Gura_2312</name>
</gene>
<name>A5G3X3_GEOUR</name>
<dbReference type="STRING" id="351605.Gura_2312"/>
<evidence type="ECO:0000313" key="1">
    <source>
        <dbReference type="EMBL" id="ABQ26491.1"/>
    </source>
</evidence>
<dbReference type="HOGENOM" id="CLU_2450402_0_0_7"/>
<protein>
    <recommendedName>
        <fullName evidence="3">Lipoprotein</fullName>
    </recommendedName>
</protein>
<proteinExistence type="predicted"/>